<evidence type="ECO:0000259" key="2">
    <source>
        <dbReference type="PROSITE" id="PS50812"/>
    </source>
</evidence>
<accession>A0A072VDV4</accession>
<dbReference type="CDD" id="cd05162">
    <property type="entry name" value="PWWP"/>
    <property type="match status" value="1"/>
</dbReference>
<dbReference type="PANTHER" id="PTHR42851:SF19">
    <property type="entry name" value="PWWP DOMAIN-CONTAINING PROTEIN 2-RELATED"/>
    <property type="match status" value="1"/>
</dbReference>
<evidence type="ECO:0000313" key="3">
    <source>
        <dbReference type="EMBL" id="KEH39633.1"/>
    </source>
</evidence>
<dbReference type="EMBL" id="CM001218">
    <property type="protein sequence ID" value="KEH39633.1"/>
    <property type="molecule type" value="Genomic_DNA"/>
</dbReference>
<proteinExistence type="predicted"/>
<dbReference type="SUPFAM" id="SSF63748">
    <property type="entry name" value="Tudor/PWWP/MBT"/>
    <property type="match status" value="1"/>
</dbReference>
<gene>
    <name evidence="3" type="ordered locus">MTR_2g104980</name>
</gene>
<dbReference type="SMART" id="SM00293">
    <property type="entry name" value="PWWP"/>
    <property type="match status" value="1"/>
</dbReference>
<dbReference type="Proteomes" id="UP000002051">
    <property type="component" value="Chromosome 2"/>
</dbReference>
<dbReference type="InterPro" id="IPR053063">
    <property type="entry name" value="PWWP_domain_containing_PDP"/>
</dbReference>
<dbReference type="STRING" id="3880.A0A072VDV4"/>
<organism evidence="3 5">
    <name type="scientific">Medicago truncatula</name>
    <name type="common">Barrel medic</name>
    <name type="synonym">Medicago tribuloides</name>
    <dbReference type="NCBI Taxonomy" id="3880"/>
    <lineage>
        <taxon>Eukaryota</taxon>
        <taxon>Viridiplantae</taxon>
        <taxon>Streptophyta</taxon>
        <taxon>Embryophyta</taxon>
        <taxon>Tracheophyta</taxon>
        <taxon>Spermatophyta</taxon>
        <taxon>Magnoliopsida</taxon>
        <taxon>eudicotyledons</taxon>
        <taxon>Gunneridae</taxon>
        <taxon>Pentapetalae</taxon>
        <taxon>rosids</taxon>
        <taxon>fabids</taxon>
        <taxon>Fabales</taxon>
        <taxon>Fabaceae</taxon>
        <taxon>Papilionoideae</taxon>
        <taxon>50 kb inversion clade</taxon>
        <taxon>NPAAA clade</taxon>
        <taxon>Hologalegina</taxon>
        <taxon>IRL clade</taxon>
        <taxon>Trifolieae</taxon>
        <taxon>Medicago</taxon>
    </lineage>
</organism>
<feature type="domain" description="PWWP" evidence="2">
    <location>
        <begin position="235"/>
        <end position="296"/>
    </location>
</feature>
<evidence type="ECO:0000313" key="5">
    <source>
        <dbReference type="Proteomes" id="UP000002051"/>
    </source>
</evidence>
<dbReference type="PROSITE" id="PS50812">
    <property type="entry name" value="PWWP"/>
    <property type="match status" value="1"/>
</dbReference>
<dbReference type="EnsemblPlants" id="KEH39633">
    <property type="protein sequence ID" value="KEH39633"/>
    <property type="gene ID" value="MTR_2g104980"/>
</dbReference>
<evidence type="ECO:0000256" key="1">
    <source>
        <dbReference type="SAM" id="MobiDB-lite"/>
    </source>
</evidence>
<name>A0A072VDV4_MEDTR</name>
<reference evidence="3 5" key="2">
    <citation type="journal article" date="2014" name="BMC Genomics">
        <title>An improved genome release (version Mt4.0) for the model legume Medicago truncatula.</title>
        <authorList>
            <person name="Tang H."/>
            <person name="Krishnakumar V."/>
            <person name="Bidwell S."/>
            <person name="Rosen B."/>
            <person name="Chan A."/>
            <person name="Zhou S."/>
            <person name="Gentzbittel L."/>
            <person name="Childs K.L."/>
            <person name="Yandell M."/>
            <person name="Gundlach H."/>
            <person name="Mayer K.F."/>
            <person name="Schwartz D.C."/>
            <person name="Town C.D."/>
        </authorList>
    </citation>
    <scope>GENOME REANNOTATION</scope>
    <source>
        <strain evidence="3">A17</strain>
        <strain evidence="4 5">cv. Jemalong A17</strain>
    </source>
</reference>
<reference evidence="4" key="3">
    <citation type="submission" date="2015-04" db="UniProtKB">
        <authorList>
            <consortium name="EnsemblPlants"/>
        </authorList>
    </citation>
    <scope>IDENTIFICATION</scope>
    <source>
        <strain evidence="4">cv. Jemalong A17</strain>
    </source>
</reference>
<reference evidence="3 5" key="1">
    <citation type="journal article" date="2011" name="Nature">
        <title>The Medicago genome provides insight into the evolution of rhizobial symbioses.</title>
        <authorList>
            <person name="Young N.D."/>
            <person name="Debelle F."/>
            <person name="Oldroyd G.E."/>
            <person name="Geurts R."/>
            <person name="Cannon S.B."/>
            <person name="Udvardi M.K."/>
            <person name="Benedito V.A."/>
            <person name="Mayer K.F."/>
            <person name="Gouzy J."/>
            <person name="Schoof H."/>
            <person name="Van de Peer Y."/>
            <person name="Proost S."/>
            <person name="Cook D.R."/>
            <person name="Meyers B.C."/>
            <person name="Spannagl M."/>
            <person name="Cheung F."/>
            <person name="De Mita S."/>
            <person name="Krishnakumar V."/>
            <person name="Gundlach H."/>
            <person name="Zhou S."/>
            <person name="Mudge J."/>
            <person name="Bharti A.K."/>
            <person name="Murray J.D."/>
            <person name="Naoumkina M.A."/>
            <person name="Rosen B."/>
            <person name="Silverstein K.A."/>
            <person name="Tang H."/>
            <person name="Rombauts S."/>
            <person name="Zhao P.X."/>
            <person name="Zhou P."/>
            <person name="Barbe V."/>
            <person name="Bardou P."/>
            <person name="Bechner M."/>
            <person name="Bellec A."/>
            <person name="Berger A."/>
            <person name="Berges H."/>
            <person name="Bidwell S."/>
            <person name="Bisseling T."/>
            <person name="Choisne N."/>
            <person name="Couloux A."/>
            <person name="Denny R."/>
            <person name="Deshpande S."/>
            <person name="Dai X."/>
            <person name="Doyle J.J."/>
            <person name="Dudez A.M."/>
            <person name="Farmer A.D."/>
            <person name="Fouteau S."/>
            <person name="Franken C."/>
            <person name="Gibelin C."/>
            <person name="Gish J."/>
            <person name="Goldstein S."/>
            <person name="Gonzalez A.J."/>
            <person name="Green P.J."/>
            <person name="Hallab A."/>
            <person name="Hartog M."/>
            <person name="Hua A."/>
            <person name="Humphray S.J."/>
            <person name="Jeong D.H."/>
            <person name="Jing Y."/>
            <person name="Jocker A."/>
            <person name="Kenton S.M."/>
            <person name="Kim D.J."/>
            <person name="Klee K."/>
            <person name="Lai H."/>
            <person name="Lang C."/>
            <person name="Lin S."/>
            <person name="Macmil S.L."/>
            <person name="Magdelenat G."/>
            <person name="Matthews L."/>
            <person name="McCorrison J."/>
            <person name="Monaghan E.L."/>
            <person name="Mun J.H."/>
            <person name="Najar F.Z."/>
            <person name="Nicholson C."/>
            <person name="Noirot C."/>
            <person name="O'Bleness M."/>
            <person name="Paule C.R."/>
            <person name="Poulain J."/>
            <person name="Prion F."/>
            <person name="Qin B."/>
            <person name="Qu C."/>
            <person name="Retzel E.F."/>
            <person name="Riddle C."/>
            <person name="Sallet E."/>
            <person name="Samain S."/>
            <person name="Samson N."/>
            <person name="Sanders I."/>
            <person name="Saurat O."/>
            <person name="Scarpelli C."/>
            <person name="Schiex T."/>
            <person name="Segurens B."/>
            <person name="Severin A.J."/>
            <person name="Sherrier D.J."/>
            <person name="Shi R."/>
            <person name="Sims S."/>
            <person name="Singer S.R."/>
            <person name="Sinharoy S."/>
            <person name="Sterck L."/>
            <person name="Viollet A."/>
            <person name="Wang B.B."/>
            <person name="Wang K."/>
            <person name="Wang M."/>
            <person name="Wang X."/>
            <person name="Warfsmann J."/>
            <person name="Weissenbach J."/>
            <person name="White D.D."/>
            <person name="White J.D."/>
            <person name="Wiley G.B."/>
            <person name="Wincker P."/>
            <person name="Xing Y."/>
            <person name="Yang L."/>
            <person name="Yao Z."/>
            <person name="Ying F."/>
            <person name="Zhai J."/>
            <person name="Zhou L."/>
            <person name="Zuber A."/>
            <person name="Denarie J."/>
            <person name="Dixon R.A."/>
            <person name="May G.D."/>
            <person name="Schwartz D.C."/>
            <person name="Rogers J."/>
            <person name="Quetier F."/>
            <person name="Town C.D."/>
            <person name="Roe B.A."/>
        </authorList>
    </citation>
    <scope>NUCLEOTIDE SEQUENCE [LARGE SCALE GENOMIC DNA]</scope>
    <source>
        <strain evidence="3">A17</strain>
        <strain evidence="4 5">cv. Jemalong A17</strain>
    </source>
</reference>
<dbReference type="InterPro" id="IPR000313">
    <property type="entry name" value="PWWP_dom"/>
</dbReference>
<dbReference type="Pfam" id="PF00855">
    <property type="entry name" value="PWWP"/>
    <property type="match status" value="1"/>
</dbReference>
<dbReference type="HOGENOM" id="CLU_604655_0_0_1"/>
<sequence length="453" mass="50513">MAVNSNADLFDHHENEVLGFNSIIRSNVNVGLSCSEILICDVGRTSCSRMFDVYDGGCGGKVGKFSCGLMKIEDEKSVIEQACQNVGKVALSNEVQGVEDDVTEHKHENDVALANFSAVVEDDGVLKAADSFVVTKDDSEDSRVSDVATYRLQDGIRYAEGIDVKAEESLKQSSFLSDAQLNVIQDQTTNISISGAGIPNNIQYDCRGFDLNSNKNTQEDRVPRESMFSDVNYRVSDLVWGKVRGHSWWPGQIYVPSVASVKAKRHCKGNCYLIAYFGDQTFAWNDVSMIKPFHKHFSQMEKQSDLKHFRHAVDCALEEASRHVEFGLSCPCMPGQALPKLNANDATSFEPTELVNFKSEHIAWNTKQTGKKKKLLPRKKAGDNSILQHGRKRKEAHDTTYDISTSQRRRTGKAAYDTSDVTSTEVAATSSMSKPTPVELCYDSYWTDRYFLM</sequence>
<feature type="region of interest" description="Disordered" evidence="1">
    <location>
        <begin position="373"/>
        <end position="422"/>
    </location>
</feature>
<protein>
    <submittedName>
        <fullName evidence="3">PWWP domain protein</fullName>
    </submittedName>
</protein>
<keyword evidence="5" id="KW-1185">Reference proteome</keyword>
<dbReference type="PANTHER" id="PTHR42851">
    <property type="entry name" value="ALDOLASE-RELATED"/>
    <property type="match status" value="1"/>
</dbReference>
<dbReference type="AlphaFoldDB" id="A0A072VDV4"/>
<evidence type="ECO:0000313" key="4">
    <source>
        <dbReference type="EnsemblPlants" id="KEH39633"/>
    </source>
</evidence>
<dbReference type="Gene3D" id="2.30.30.140">
    <property type="match status" value="1"/>
</dbReference>